<keyword evidence="2 4" id="KW-0442">Lipid degradation</keyword>
<keyword evidence="1 4" id="KW-0378">Hydrolase</keyword>
<dbReference type="EMBL" id="CP029426">
    <property type="protein sequence ID" value="AWL99257.1"/>
    <property type="molecule type" value="Genomic_DNA"/>
</dbReference>
<evidence type="ECO:0000256" key="1">
    <source>
        <dbReference type="ARBA" id="ARBA00022801"/>
    </source>
</evidence>
<dbReference type="Pfam" id="PF01734">
    <property type="entry name" value="Patatin"/>
    <property type="match status" value="1"/>
</dbReference>
<feature type="active site" description="Nucleophile" evidence="4">
    <location>
        <position position="44"/>
    </location>
</feature>
<feature type="short sequence motif" description="DGA/G" evidence="4">
    <location>
        <begin position="195"/>
        <end position="197"/>
    </location>
</feature>
<dbReference type="GO" id="GO:0016042">
    <property type="term" value="P:lipid catabolic process"/>
    <property type="evidence" value="ECO:0007669"/>
    <property type="project" value="UniProtKB-UniRule"/>
</dbReference>
<evidence type="ECO:0000256" key="4">
    <source>
        <dbReference type="PROSITE-ProRule" id="PRU01161"/>
    </source>
</evidence>
<dbReference type="Gene3D" id="3.40.1090.10">
    <property type="entry name" value="Cytosolic phospholipase A2 catalytic domain"/>
    <property type="match status" value="1"/>
</dbReference>
<keyword evidence="7" id="KW-1185">Reference proteome</keyword>
<dbReference type="RefSeq" id="WP_094894948.1">
    <property type="nucleotide sequence ID" value="NZ_CP029426.2"/>
</dbReference>
<dbReference type="InterPro" id="IPR002641">
    <property type="entry name" value="PNPLA_dom"/>
</dbReference>
<feature type="domain" description="PNPLA" evidence="5">
    <location>
        <begin position="6"/>
        <end position="208"/>
    </location>
</feature>
<evidence type="ECO:0000256" key="2">
    <source>
        <dbReference type="ARBA" id="ARBA00022963"/>
    </source>
</evidence>
<feature type="short sequence motif" description="GXSXG" evidence="4">
    <location>
        <begin position="42"/>
        <end position="46"/>
    </location>
</feature>
<evidence type="ECO:0000259" key="5">
    <source>
        <dbReference type="PROSITE" id="PS51635"/>
    </source>
</evidence>
<reference evidence="6 7" key="1">
    <citation type="journal article" date="2017" name="Syst. Appl. Microbiol.">
        <title>Soybeans inoculated with root zone soils of Canadian native legumes harbour diverse and novel Bradyrhizobium spp. that possess agricultural potential.</title>
        <authorList>
            <person name="Bromfield E.S.P."/>
            <person name="Cloutier S."/>
            <person name="Tambong J.T."/>
            <person name="Tran Thi T.V."/>
        </authorList>
    </citation>
    <scope>NUCLEOTIDE SEQUENCE [LARGE SCALE GENOMIC DNA]</scope>
    <source>
        <strain evidence="6 7">39S1MB</strain>
    </source>
</reference>
<feature type="short sequence motif" description="GXGXXG" evidence="4">
    <location>
        <begin position="10"/>
        <end position="15"/>
    </location>
</feature>
<dbReference type="GO" id="GO:0019369">
    <property type="term" value="P:arachidonate metabolic process"/>
    <property type="evidence" value="ECO:0007669"/>
    <property type="project" value="TreeGrafter"/>
</dbReference>
<dbReference type="PANTHER" id="PTHR24185:SF1">
    <property type="entry name" value="CALCIUM-INDEPENDENT PHOSPHOLIPASE A2-GAMMA"/>
    <property type="match status" value="1"/>
</dbReference>
<organism evidence="6 7">
    <name type="scientific">Bradyrhizobium amphicarpaeae</name>
    <dbReference type="NCBI Taxonomy" id="1404768"/>
    <lineage>
        <taxon>Bacteria</taxon>
        <taxon>Pseudomonadati</taxon>
        <taxon>Pseudomonadota</taxon>
        <taxon>Alphaproteobacteria</taxon>
        <taxon>Hyphomicrobiales</taxon>
        <taxon>Nitrobacteraceae</taxon>
        <taxon>Bradyrhizobium</taxon>
    </lineage>
</organism>
<accession>A0A2U8PQ20</accession>
<feature type="active site" description="Proton acceptor" evidence="4">
    <location>
        <position position="195"/>
    </location>
</feature>
<dbReference type="Proteomes" id="UP000215884">
    <property type="component" value="Chromosome"/>
</dbReference>
<name>A0A2U8PQ20_9BRAD</name>
<protein>
    <recommendedName>
        <fullName evidence="5">PNPLA domain-containing protein</fullName>
    </recommendedName>
</protein>
<dbReference type="SUPFAM" id="SSF52151">
    <property type="entry name" value="FabD/lysophospholipase-like"/>
    <property type="match status" value="1"/>
</dbReference>
<dbReference type="GO" id="GO:0016020">
    <property type="term" value="C:membrane"/>
    <property type="evidence" value="ECO:0007669"/>
    <property type="project" value="TreeGrafter"/>
</dbReference>
<keyword evidence="3 4" id="KW-0443">Lipid metabolism</keyword>
<gene>
    <name evidence="6" type="ORF">CIT40_03980</name>
</gene>
<reference evidence="6 7" key="2">
    <citation type="journal article" date="2019" name="Int. J. Syst. Evol. Microbiol.">
        <title>Description and complete genome sequence of Bradyrhizobium amphicarpaeae sp. nov., harbouring photosystem and nitrogen-fixation genes.</title>
        <authorList>
            <person name="Bromfield E.S.P."/>
            <person name="Cloutier S."/>
            <person name="Nguyen H.D.T."/>
        </authorList>
    </citation>
    <scope>NUCLEOTIDE SEQUENCE [LARGE SCALE GENOMIC DNA]</scope>
    <source>
        <strain evidence="6 7">39S1MB</strain>
    </source>
</reference>
<proteinExistence type="predicted"/>
<dbReference type="KEGG" id="brq:CIT40_03980"/>
<sequence>MPVKILSLSGGGIRGIFQAVFLREIASQLGVPLREQFDLIAGTSTGAIIALGIALDVPLGDVVDLFEKHGGEIFPENVRRASQRTLSYACKGPIYKQARLHSLLTEVFSDDGRQLQLRDCVPPVVIPATILDRYQIRSFTTLARCGAPESLDGELFAADVALASAAAPLFFSAYRPRGRRSSDEQIRTEERSYTDGGLWANNPVLQAVMTARRCLDTPFADMRVISVGNGEIPGGSVGLDFNSMWRARMLKPTLNMMFATQSELADQTVGTLLDDSTFSGARMLRINTQLDAPIDLDDAKLAISRLKPLAEDEARGAVGRFRRLLGV</sequence>
<dbReference type="OrthoDB" id="9807112at2"/>
<evidence type="ECO:0000256" key="3">
    <source>
        <dbReference type="ARBA" id="ARBA00023098"/>
    </source>
</evidence>
<dbReference type="InterPro" id="IPR016035">
    <property type="entry name" value="Acyl_Trfase/lysoPLipase"/>
</dbReference>
<evidence type="ECO:0000313" key="7">
    <source>
        <dbReference type="Proteomes" id="UP000215884"/>
    </source>
</evidence>
<evidence type="ECO:0000313" key="6">
    <source>
        <dbReference type="EMBL" id="AWL99257.1"/>
    </source>
</evidence>
<dbReference type="AlphaFoldDB" id="A0A2U8PQ20"/>
<dbReference type="CDD" id="cd07199">
    <property type="entry name" value="Pat17_PNPLA8_PNPLA9_like"/>
    <property type="match status" value="1"/>
</dbReference>
<dbReference type="PROSITE" id="PS51635">
    <property type="entry name" value="PNPLA"/>
    <property type="match status" value="1"/>
</dbReference>
<dbReference type="PANTHER" id="PTHR24185">
    <property type="entry name" value="CALCIUM-INDEPENDENT PHOSPHOLIPASE A2-GAMMA"/>
    <property type="match status" value="1"/>
</dbReference>
<dbReference type="GO" id="GO:0047499">
    <property type="term" value="F:calcium-independent phospholipase A2 activity"/>
    <property type="evidence" value="ECO:0007669"/>
    <property type="project" value="TreeGrafter"/>
</dbReference>